<feature type="region of interest" description="Disordered" evidence="2">
    <location>
        <begin position="292"/>
        <end position="319"/>
    </location>
</feature>
<organism evidence="3 4">
    <name type="scientific">Actinopolyspora alba</name>
    <dbReference type="NCBI Taxonomy" id="673379"/>
    <lineage>
        <taxon>Bacteria</taxon>
        <taxon>Bacillati</taxon>
        <taxon>Actinomycetota</taxon>
        <taxon>Actinomycetes</taxon>
        <taxon>Actinopolysporales</taxon>
        <taxon>Actinopolysporaceae</taxon>
        <taxon>Actinopolyspora</taxon>
        <taxon>Actinopolyspora alba group</taxon>
    </lineage>
</organism>
<dbReference type="Proteomes" id="UP000198716">
    <property type="component" value="Unassembled WGS sequence"/>
</dbReference>
<dbReference type="Pfam" id="PF11382">
    <property type="entry name" value="MctB"/>
    <property type="match status" value="1"/>
</dbReference>
<feature type="compositionally biased region" description="Basic and acidic residues" evidence="2">
    <location>
        <begin position="309"/>
        <end position="319"/>
    </location>
</feature>
<feature type="coiled-coil region" evidence="1">
    <location>
        <begin position="41"/>
        <end position="68"/>
    </location>
</feature>
<protein>
    <submittedName>
        <fullName evidence="3">Copper transport outer membrane protein, MctB</fullName>
    </submittedName>
</protein>
<gene>
    <name evidence="3" type="ORF">SAMN04487819_106302</name>
</gene>
<dbReference type="AlphaFoldDB" id="A0A1I1X9E0"/>
<evidence type="ECO:0000256" key="2">
    <source>
        <dbReference type="SAM" id="MobiDB-lite"/>
    </source>
</evidence>
<reference evidence="4" key="1">
    <citation type="submission" date="2016-10" db="EMBL/GenBank/DDBJ databases">
        <authorList>
            <person name="Varghese N."/>
            <person name="Submissions S."/>
        </authorList>
    </citation>
    <scope>NUCLEOTIDE SEQUENCE [LARGE SCALE GENOMIC DNA]</scope>
    <source>
        <strain evidence="4">DSM 45004</strain>
    </source>
</reference>
<evidence type="ECO:0000256" key="1">
    <source>
        <dbReference type="SAM" id="Coils"/>
    </source>
</evidence>
<accession>A0A1I1X9E0</accession>
<sequence>MISVRYHAVSIAAVFLALALGVLLGSNSVSRSLLTTVGGQRDDLRQQLRQSRSERDALRGELADAQALTDSIAPRAVRGALRGTKVVLLVAPGTDNGSPRPMRRMITAAGGSVTGTLWLTESFTEPDRAARLRELAIRLLPAGARLPVNSAPGELVGGLMDPLTLLDPRTGEPKAGRQEREAALAGLRTNGFVRVSPDFAPARLAVVLTGGESRDTTGVLPRLAARLDRGGAGAVLAGRSGSAQGNAAVGIARADTSIAAALSTVDNAETTAGRVATSLALEAELRDRVGHYGSGAGAEGQVPEQVCGEAERAADCPER</sequence>
<keyword evidence="1" id="KW-0175">Coiled coil</keyword>
<keyword evidence="4" id="KW-1185">Reference proteome</keyword>
<dbReference type="InterPro" id="IPR021522">
    <property type="entry name" value="MctB"/>
</dbReference>
<dbReference type="EMBL" id="FOMZ01000006">
    <property type="protein sequence ID" value="SFE02333.1"/>
    <property type="molecule type" value="Genomic_DNA"/>
</dbReference>
<evidence type="ECO:0000313" key="3">
    <source>
        <dbReference type="EMBL" id="SFE02333.1"/>
    </source>
</evidence>
<evidence type="ECO:0000313" key="4">
    <source>
        <dbReference type="Proteomes" id="UP000198716"/>
    </source>
</evidence>
<name>A0A1I1X9E0_9ACTN</name>
<dbReference type="GO" id="GO:0016020">
    <property type="term" value="C:membrane"/>
    <property type="evidence" value="ECO:0007669"/>
    <property type="project" value="InterPro"/>
</dbReference>
<proteinExistence type="predicted"/>
<dbReference type="GO" id="GO:0055070">
    <property type="term" value="P:copper ion homeostasis"/>
    <property type="evidence" value="ECO:0007669"/>
    <property type="project" value="InterPro"/>
</dbReference>